<dbReference type="OrthoDB" id="512166at2"/>
<organism evidence="2 3">
    <name type="scientific">Aquimarina atlantica</name>
    <dbReference type="NCBI Taxonomy" id="1317122"/>
    <lineage>
        <taxon>Bacteria</taxon>
        <taxon>Pseudomonadati</taxon>
        <taxon>Bacteroidota</taxon>
        <taxon>Flavobacteriia</taxon>
        <taxon>Flavobacteriales</taxon>
        <taxon>Flavobacteriaceae</taxon>
        <taxon>Aquimarina</taxon>
    </lineage>
</organism>
<gene>
    <name evidence="2" type="ORF">ATO12_06315</name>
</gene>
<protein>
    <recommendedName>
        <fullName evidence="1">N-acetyltransferase domain-containing protein</fullName>
    </recommendedName>
</protein>
<evidence type="ECO:0000313" key="2">
    <source>
        <dbReference type="EMBL" id="EZH71777.1"/>
    </source>
</evidence>
<dbReference type="Gene3D" id="3.40.630.30">
    <property type="match status" value="1"/>
</dbReference>
<dbReference type="InterPro" id="IPR016181">
    <property type="entry name" value="Acyl_CoA_acyltransferase"/>
</dbReference>
<dbReference type="GO" id="GO:0016747">
    <property type="term" value="F:acyltransferase activity, transferring groups other than amino-acyl groups"/>
    <property type="evidence" value="ECO:0007669"/>
    <property type="project" value="InterPro"/>
</dbReference>
<dbReference type="SUPFAM" id="SSF55729">
    <property type="entry name" value="Acyl-CoA N-acyltransferases (Nat)"/>
    <property type="match status" value="1"/>
</dbReference>
<dbReference type="eggNOG" id="COG0454">
    <property type="taxonomic scope" value="Bacteria"/>
</dbReference>
<proteinExistence type="predicted"/>
<dbReference type="PROSITE" id="PS51186">
    <property type="entry name" value="GNAT"/>
    <property type="match status" value="1"/>
</dbReference>
<dbReference type="Proteomes" id="UP000023541">
    <property type="component" value="Unassembled WGS sequence"/>
</dbReference>
<dbReference type="Pfam" id="PF13508">
    <property type="entry name" value="Acetyltransf_7"/>
    <property type="match status" value="1"/>
</dbReference>
<comment type="caution">
    <text evidence="2">The sequence shown here is derived from an EMBL/GenBank/DDBJ whole genome shotgun (WGS) entry which is preliminary data.</text>
</comment>
<evidence type="ECO:0000259" key="1">
    <source>
        <dbReference type="PROSITE" id="PS51186"/>
    </source>
</evidence>
<keyword evidence="3" id="KW-1185">Reference proteome</keyword>
<evidence type="ECO:0000313" key="3">
    <source>
        <dbReference type="Proteomes" id="UP000023541"/>
    </source>
</evidence>
<name>A0A023BNZ6_9FLAO</name>
<reference evidence="2 3" key="1">
    <citation type="submission" date="2014-04" db="EMBL/GenBank/DDBJ databases">
        <title>Aquimarina sp. 22II-S11-z7 Genome Sequencing.</title>
        <authorList>
            <person name="Lai Q."/>
        </authorList>
    </citation>
    <scope>NUCLEOTIDE SEQUENCE [LARGE SCALE GENOMIC DNA]</scope>
    <source>
        <strain evidence="2 3">22II-S11-z7</strain>
    </source>
</reference>
<accession>A0A023BNZ6</accession>
<dbReference type="InterPro" id="IPR000182">
    <property type="entry name" value="GNAT_dom"/>
</dbReference>
<dbReference type="STRING" id="1317122.ATO12_06315"/>
<dbReference type="AlphaFoldDB" id="A0A023BNZ6"/>
<dbReference type="RefSeq" id="WP_051576029.1">
    <property type="nucleotide sequence ID" value="NZ_AQRA01000012.1"/>
</dbReference>
<sequence length="144" mass="17178">MKKIYVRKATLEDIEWVNTTYRNIDFVLSDYTTEYIALAEVEGVKCGLGRVVNIDQNNLELGGMYVLDQFRGMGIAEQIILHLLQNHEQYKKIWCLPFEHLQHFYNKFGFLDQKTHDYKIPDKIYDKHKWCNQNYTKDVLLLVK</sequence>
<feature type="domain" description="N-acetyltransferase" evidence="1">
    <location>
        <begin position="4"/>
        <end position="131"/>
    </location>
</feature>
<dbReference type="CDD" id="cd04301">
    <property type="entry name" value="NAT_SF"/>
    <property type="match status" value="1"/>
</dbReference>
<dbReference type="EMBL" id="AQRA01000012">
    <property type="protein sequence ID" value="EZH71777.1"/>
    <property type="molecule type" value="Genomic_DNA"/>
</dbReference>